<dbReference type="InterPro" id="IPR011701">
    <property type="entry name" value="MFS"/>
</dbReference>
<dbReference type="InterPro" id="IPR052714">
    <property type="entry name" value="MFS_Exporter"/>
</dbReference>
<accession>A0ABN3AWZ5</accession>
<dbReference type="EMBL" id="BAAAQT010000008">
    <property type="protein sequence ID" value="GAA2175919.1"/>
    <property type="molecule type" value="Genomic_DNA"/>
</dbReference>
<feature type="transmembrane region" description="Helical" evidence="5">
    <location>
        <begin position="304"/>
        <end position="327"/>
    </location>
</feature>
<name>A0ABN3AWZ5_9MICO</name>
<keyword evidence="2 5" id="KW-0812">Transmembrane</keyword>
<feature type="transmembrane region" description="Helical" evidence="5">
    <location>
        <begin position="249"/>
        <end position="269"/>
    </location>
</feature>
<evidence type="ECO:0000259" key="6">
    <source>
        <dbReference type="PROSITE" id="PS50850"/>
    </source>
</evidence>
<proteinExistence type="predicted"/>
<evidence type="ECO:0000256" key="4">
    <source>
        <dbReference type="ARBA" id="ARBA00023136"/>
    </source>
</evidence>
<dbReference type="InterPro" id="IPR036259">
    <property type="entry name" value="MFS_trans_sf"/>
</dbReference>
<evidence type="ECO:0000256" key="1">
    <source>
        <dbReference type="ARBA" id="ARBA00004651"/>
    </source>
</evidence>
<keyword evidence="3 5" id="KW-1133">Transmembrane helix</keyword>
<dbReference type="InterPro" id="IPR020846">
    <property type="entry name" value="MFS_dom"/>
</dbReference>
<dbReference type="RefSeq" id="WP_344344639.1">
    <property type="nucleotide sequence ID" value="NZ_BAAAQT010000008.1"/>
</dbReference>
<evidence type="ECO:0000256" key="5">
    <source>
        <dbReference type="SAM" id="Phobius"/>
    </source>
</evidence>
<dbReference type="PANTHER" id="PTHR23531">
    <property type="entry name" value="QUINOLENE RESISTANCE PROTEIN NORA"/>
    <property type="match status" value="1"/>
</dbReference>
<dbReference type="Gene3D" id="1.20.1250.20">
    <property type="entry name" value="MFS general substrate transporter like domains"/>
    <property type="match status" value="1"/>
</dbReference>
<comment type="subcellular location">
    <subcellularLocation>
        <location evidence="1">Cell membrane</location>
        <topology evidence="1">Multi-pass membrane protein</topology>
    </subcellularLocation>
</comment>
<dbReference type="SUPFAM" id="SSF103473">
    <property type="entry name" value="MFS general substrate transporter"/>
    <property type="match status" value="1"/>
</dbReference>
<comment type="caution">
    <text evidence="7">The sequence shown here is derived from an EMBL/GenBank/DDBJ whole genome shotgun (WGS) entry which is preliminary data.</text>
</comment>
<feature type="transmembrane region" description="Helical" evidence="5">
    <location>
        <begin position="166"/>
        <end position="187"/>
    </location>
</feature>
<evidence type="ECO:0000313" key="8">
    <source>
        <dbReference type="Proteomes" id="UP001501599"/>
    </source>
</evidence>
<feature type="transmembrane region" description="Helical" evidence="5">
    <location>
        <begin position="281"/>
        <end position="298"/>
    </location>
</feature>
<feature type="transmembrane region" description="Helical" evidence="5">
    <location>
        <begin position="136"/>
        <end position="160"/>
    </location>
</feature>
<keyword evidence="4 5" id="KW-0472">Membrane</keyword>
<dbReference type="PANTHER" id="PTHR23531:SF1">
    <property type="entry name" value="QUINOLENE RESISTANCE PROTEIN NORA"/>
    <property type="match status" value="1"/>
</dbReference>
<evidence type="ECO:0000256" key="3">
    <source>
        <dbReference type="ARBA" id="ARBA00022989"/>
    </source>
</evidence>
<evidence type="ECO:0000256" key="2">
    <source>
        <dbReference type="ARBA" id="ARBA00022692"/>
    </source>
</evidence>
<feature type="transmembrane region" description="Helical" evidence="5">
    <location>
        <begin position="370"/>
        <end position="389"/>
    </location>
</feature>
<dbReference type="Proteomes" id="UP001501599">
    <property type="component" value="Unassembled WGS sequence"/>
</dbReference>
<feature type="transmembrane region" description="Helical" evidence="5">
    <location>
        <begin position="216"/>
        <end position="237"/>
    </location>
</feature>
<dbReference type="PROSITE" id="PS50850">
    <property type="entry name" value="MFS"/>
    <property type="match status" value="1"/>
</dbReference>
<protein>
    <recommendedName>
        <fullName evidence="6">Major facilitator superfamily (MFS) profile domain-containing protein</fullName>
    </recommendedName>
</protein>
<keyword evidence="8" id="KW-1185">Reference proteome</keyword>
<reference evidence="7 8" key="1">
    <citation type="journal article" date="2019" name="Int. J. Syst. Evol. Microbiol.">
        <title>The Global Catalogue of Microorganisms (GCM) 10K type strain sequencing project: providing services to taxonomists for standard genome sequencing and annotation.</title>
        <authorList>
            <consortium name="The Broad Institute Genomics Platform"/>
            <consortium name="The Broad Institute Genome Sequencing Center for Infectious Disease"/>
            <person name="Wu L."/>
            <person name="Ma J."/>
        </authorList>
    </citation>
    <scope>NUCLEOTIDE SEQUENCE [LARGE SCALE GENOMIC DNA]</scope>
    <source>
        <strain evidence="7 8">JCM 16026</strain>
    </source>
</reference>
<dbReference type="Pfam" id="PF07690">
    <property type="entry name" value="MFS_1"/>
    <property type="match status" value="1"/>
</dbReference>
<gene>
    <name evidence="7" type="ORF">GCM10009846_27680</name>
</gene>
<feature type="domain" description="Major facilitator superfamily (MFS) profile" evidence="6">
    <location>
        <begin position="1"/>
        <end position="392"/>
    </location>
</feature>
<feature type="transmembrane region" description="Helical" evidence="5">
    <location>
        <begin position="95"/>
        <end position="115"/>
    </location>
</feature>
<evidence type="ECO:0000313" key="7">
    <source>
        <dbReference type="EMBL" id="GAA2175919.1"/>
    </source>
</evidence>
<feature type="transmembrane region" description="Helical" evidence="5">
    <location>
        <begin position="42"/>
        <end position="61"/>
    </location>
</feature>
<sequence length="399" mass="39870">MSATPRWRPALATQALLLQVAWVGVRVMLGYRALELGADAPFIAVLASAFAAPALVGSVLVGRLAGRVGGAVVVALGSVLVAVGCALPLSAPTQSWVLLVAAGIVGLGSVGVFVGQQTYVASRTRGRASDGDFGTLATAGSLGQLVGPPVVTGAAVLAATPRAPDTTIGLLVCSIAAACSVLPALLLRAADRSTASQAPEPVAPQGSLAVLRTPGLWRAILVSSAMLVTMDLLYTFLPAWAAERGIDAAVVGALLSLRALVSVASRLGLARLVARFGRKMLIVVSMALGVGALALLPMSDATAAIAVMVALGICLGLPQPLTLAWVVQITAERDHGAALGLRMAGNRLGQTAIPLAMTAVAGASGASGVIWGNAAVLAVATVLAALSSPGGPQPARLRR</sequence>
<feature type="transmembrane region" description="Helical" evidence="5">
    <location>
        <begin position="68"/>
        <end position="89"/>
    </location>
</feature>
<organism evidence="7 8">
    <name type="scientific">Agrococcus versicolor</name>
    <dbReference type="NCBI Taxonomy" id="501482"/>
    <lineage>
        <taxon>Bacteria</taxon>
        <taxon>Bacillati</taxon>
        <taxon>Actinomycetota</taxon>
        <taxon>Actinomycetes</taxon>
        <taxon>Micrococcales</taxon>
        <taxon>Microbacteriaceae</taxon>
        <taxon>Agrococcus</taxon>
    </lineage>
</organism>